<keyword evidence="3" id="KW-1185">Reference proteome</keyword>
<name>A0ABV3SYZ3_9ACTN</name>
<reference evidence="2 3" key="1">
    <citation type="submission" date="2024-07" db="EMBL/GenBank/DDBJ databases">
        <authorList>
            <person name="Lee S."/>
            <person name="Kang M."/>
        </authorList>
    </citation>
    <scope>NUCLEOTIDE SEQUENCE [LARGE SCALE GENOMIC DNA]</scope>
    <source>
        <strain evidence="2 3">DS6</strain>
    </source>
</reference>
<proteinExistence type="predicted"/>
<dbReference type="InterPro" id="IPR000073">
    <property type="entry name" value="AB_hydrolase_1"/>
</dbReference>
<dbReference type="GO" id="GO:0016787">
    <property type="term" value="F:hydrolase activity"/>
    <property type="evidence" value="ECO:0007669"/>
    <property type="project" value="UniProtKB-KW"/>
</dbReference>
<dbReference type="Pfam" id="PF12697">
    <property type="entry name" value="Abhydrolase_6"/>
    <property type="match status" value="1"/>
</dbReference>
<organism evidence="2 3">
    <name type="scientific">Nocardioides eburneus</name>
    <dbReference type="NCBI Taxonomy" id="3231482"/>
    <lineage>
        <taxon>Bacteria</taxon>
        <taxon>Bacillati</taxon>
        <taxon>Actinomycetota</taxon>
        <taxon>Actinomycetes</taxon>
        <taxon>Propionibacteriales</taxon>
        <taxon>Nocardioidaceae</taxon>
        <taxon>Nocardioides</taxon>
    </lineage>
</organism>
<dbReference type="Proteomes" id="UP001556631">
    <property type="component" value="Unassembled WGS sequence"/>
</dbReference>
<dbReference type="PANTHER" id="PTHR43194:SF2">
    <property type="entry name" value="PEROXISOMAL MEMBRANE PROTEIN LPX1"/>
    <property type="match status" value="1"/>
</dbReference>
<comment type="caution">
    <text evidence="2">The sequence shown here is derived from an EMBL/GenBank/DDBJ whole genome shotgun (WGS) entry which is preliminary data.</text>
</comment>
<evidence type="ECO:0000313" key="3">
    <source>
        <dbReference type="Proteomes" id="UP001556631"/>
    </source>
</evidence>
<keyword evidence="2" id="KW-0378">Hydrolase</keyword>
<dbReference type="PANTHER" id="PTHR43194">
    <property type="entry name" value="HYDROLASE ALPHA/BETA FOLD FAMILY"/>
    <property type="match status" value="1"/>
</dbReference>
<accession>A0ABV3SYZ3</accession>
<dbReference type="InterPro" id="IPR050228">
    <property type="entry name" value="Carboxylesterase_BioH"/>
</dbReference>
<protein>
    <submittedName>
        <fullName evidence="2">Alpha/beta fold hydrolase</fullName>
    </submittedName>
</protein>
<dbReference type="EMBL" id="JBFPJR010000008">
    <property type="protein sequence ID" value="MEX0427225.1"/>
    <property type="molecule type" value="Genomic_DNA"/>
</dbReference>
<dbReference type="RefSeq" id="WP_367992402.1">
    <property type="nucleotide sequence ID" value="NZ_JBFPJR010000008.1"/>
</dbReference>
<sequence>MDDTTDTTPPEWFHTALSSPPRRGVTVVEGCEIVHHTWGEPAGPRTPPVILVHGRGAHGLWWSHLAPFLSAGHAVVALDLSGHGDSGRRDAYDIAQWTREITAVAADVSAVPPILVGHSMGGTVCLTIAAGRGIALTGIAAIDSPIGVPHGRRPTGAGSTRRATAPAAYASREELLTRFRLVPDDPWALGYLVEHVAALTARETQRGWAWKTDPAALVPVLVTPEELGPAACPAALVRTEHGLATLETTAAIARRLGVDVRTAEIPAAGHHVLLDQPLAVVSVLRMLLADWAGPGPST</sequence>
<evidence type="ECO:0000313" key="2">
    <source>
        <dbReference type="EMBL" id="MEX0427225.1"/>
    </source>
</evidence>
<dbReference type="Gene3D" id="3.40.50.1820">
    <property type="entry name" value="alpha/beta hydrolase"/>
    <property type="match status" value="1"/>
</dbReference>
<evidence type="ECO:0000259" key="1">
    <source>
        <dbReference type="Pfam" id="PF12697"/>
    </source>
</evidence>
<gene>
    <name evidence="2" type="ORF">AB3X52_06290</name>
</gene>
<dbReference type="SUPFAM" id="SSF53474">
    <property type="entry name" value="alpha/beta-Hydrolases"/>
    <property type="match status" value="1"/>
</dbReference>
<dbReference type="InterPro" id="IPR029058">
    <property type="entry name" value="AB_hydrolase_fold"/>
</dbReference>
<feature type="domain" description="AB hydrolase-1" evidence="1">
    <location>
        <begin position="49"/>
        <end position="281"/>
    </location>
</feature>